<evidence type="ECO:0000256" key="4">
    <source>
        <dbReference type="ARBA" id="ARBA00022807"/>
    </source>
</evidence>
<evidence type="ECO:0000256" key="1">
    <source>
        <dbReference type="ARBA" id="ARBA00008455"/>
    </source>
</evidence>
<gene>
    <name evidence="10" type="ORF">PHYEVI_LOCUS11158</name>
</gene>
<evidence type="ECO:0000313" key="11">
    <source>
        <dbReference type="Proteomes" id="UP001153712"/>
    </source>
</evidence>
<dbReference type="FunFam" id="3.90.70.10:FF:000332">
    <property type="entry name" value="Cathepsin L1"/>
    <property type="match status" value="1"/>
</dbReference>
<evidence type="ECO:0000259" key="9">
    <source>
        <dbReference type="SMART" id="SM00848"/>
    </source>
</evidence>
<dbReference type="CDD" id="cd02248">
    <property type="entry name" value="Peptidase_C1A"/>
    <property type="match status" value="1"/>
</dbReference>
<keyword evidence="3" id="KW-0378">Hydrolase</keyword>
<dbReference type="PANTHER" id="PTHR12411">
    <property type="entry name" value="CYSTEINE PROTEASE FAMILY C1-RELATED"/>
    <property type="match status" value="1"/>
</dbReference>
<dbReference type="InterPro" id="IPR013201">
    <property type="entry name" value="Prot_inhib_I29"/>
</dbReference>
<keyword evidence="4" id="KW-0788">Thiol protease</keyword>
<dbReference type="InterPro" id="IPR013128">
    <property type="entry name" value="Peptidase_C1A"/>
</dbReference>
<dbReference type="InterPro" id="IPR039417">
    <property type="entry name" value="Peptidase_C1A_papain-like"/>
</dbReference>
<dbReference type="GO" id="GO:0008234">
    <property type="term" value="F:cysteine-type peptidase activity"/>
    <property type="evidence" value="ECO:0007669"/>
    <property type="project" value="UniProtKB-KW"/>
</dbReference>
<name>A0A9N9XSY0_PHYSR</name>
<organism evidence="10 11">
    <name type="scientific">Phyllotreta striolata</name>
    <name type="common">Striped flea beetle</name>
    <name type="synonym">Crioceris striolata</name>
    <dbReference type="NCBI Taxonomy" id="444603"/>
    <lineage>
        <taxon>Eukaryota</taxon>
        <taxon>Metazoa</taxon>
        <taxon>Ecdysozoa</taxon>
        <taxon>Arthropoda</taxon>
        <taxon>Hexapoda</taxon>
        <taxon>Insecta</taxon>
        <taxon>Pterygota</taxon>
        <taxon>Neoptera</taxon>
        <taxon>Endopterygota</taxon>
        <taxon>Coleoptera</taxon>
        <taxon>Polyphaga</taxon>
        <taxon>Cucujiformia</taxon>
        <taxon>Chrysomeloidea</taxon>
        <taxon>Chrysomelidae</taxon>
        <taxon>Galerucinae</taxon>
        <taxon>Alticini</taxon>
        <taxon>Phyllotreta</taxon>
    </lineage>
</organism>
<dbReference type="PROSITE" id="PS00139">
    <property type="entry name" value="THIOL_PROTEASE_CYS"/>
    <property type="match status" value="1"/>
</dbReference>
<dbReference type="SMART" id="SM00645">
    <property type="entry name" value="Pept_C1"/>
    <property type="match status" value="1"/>
</dbReference>
<dbReference type="Proteomes" id="UP001153712">
    <property type="component" value="Chromosome 9"/>
</dbReference>
<dbReference type="Gene3D" id="3.90.70.10">
    <property type="entry name" value="Cysteine proteinases"/>
    <property type="match status" value="1"/>
</dbReference>
<keyword evidence="6" id="KW-1015">Disulfide bond</keyword>
<evidence type="ECO:0000256" key="6">
    <source>
        <dbReference type="ARBA" id="ARBA00023157"/>
    </source>
</evidence>
<keyword evidence="2" id="KW-0645">Protease</keyword>
<evidence type="ECO:0000259" key="8">
    <source>
        <dbReference type="SMART" id="SM00645"/>
    </source>
</evidence>
<dbReference type="Pfam" id="PF08246">
    <property type="entry name" value="Inhibitor_I29"/>
    <property type="match status" value="1"/>
</dbReference>
<dbReference type="InterPro" id="IPR000169">
    <property type="entry name" value="Pept_cys_AS"/>
</dbReference>
<keyword evidence="7" id="KW-0732">Signal</keyword>
<proteinExistence type="inferred from homology"/>
<dbReference type="InterPro" id="IPR038765">
    <property type="entry name" value="Papain-like_cys_pep_sf"/>
</dbReference>
<dbReference type="GO" id="GO:0006508">
    <property type="term" value="P:proteolysis"/>
    <property type="evidence" value="ECO:0007669"/>
    <property type="project" value="UniProtKB-KW"/>
</dbReference>
<evidence type="ECO:0000313" key="10">
    <source>
        <dbReference type="EMBL" id="CAG9864911.1"/>
    </source>
</evidence>
<evidence type="ECO:0000256" key="5">
    <source>
        <dbReference type="ARBA" id="ARBA00023145"/>
    </source>
</evidence>
<dbReference type="OrthoDB" id="10253408at2759"/>
<keyword evidence="5" id="KW-0865">Zymogen</keyword>
<dbReference type="InterPro" id="IPR000668">
    <property type="entry name" value="Peptidase_C1A_C"/>
</dbReference>
<comment type="similarity">
    <text evidence="1">Belongs to the peptidase C1 family.</text>
</comment>
<dbReference type="Pfam" id="PF00112">
    <property type="entry name" value="Peptidase_C1"/>
    <property type="match status" value="1"/>
</dbReference>
<feature type="domain" description="Peptidase C1A papain C-terminal" evidence="8">
    <location>
        <begin position="111"/>
        <end position="324"/>
    </location>
</feature>
<dbReference type="EMBL" id="OU900102">
    <property type="protein sequence ID" value="CAG9864911.1"/>
    <property type="molecule type" value="Genomic_DNA"/>
</dbReference>
<sequence length="329" mass="36851">MKLFVAFLLFVASTAAKFAESEVDLWSKFKNDHNRIYQSWQEESLRFDIFKANVRMINEHNAKYEKGESTYFMGINKFTDKTADELTRIYLTNVQPPTRRDEVDLSHVTDVPDQKNWTSLGVVTVPKDQGSCGCCYAFASVAAIESANAITNYVLRNLSVQQVLDCSYKTYINEGCSGGIIEGSIHYAMDHGLVSEESYPYRFGQYYCLVKEDLAVVSVENYKNVAPDEDQLKAAVGTIGPVAACAVADDSWFHYAGGIIDGVCPDNKATNHVVLVAGYGTENGTDYWYLKNSWGADWGLNGYLKVRRNHNNAYCLATYTAYPILKSIH</sequence>
<evidence type="ECO:0000256" key="3">
    <source>
        <dbReference type="ARBA" id="ARBA00022801"/>
    </source>
</evidence>
<feature type="chain" id="PRO_5040506658" evidence="7">
    <location>
        <begin position="17"/>
        <end position="329"/>
    </location>
</feature>
<evidence type="ECO:0000256" key="7">
    <source>
        <dbReference type="SAM" id="SignalP"/>
    </source>
</evidence>
<dbReference type="AlphaFoldDB" id="A0A9N9XSY0"/>
<keyword evidence="11" id="KW-1185">Reference proteome</keyword>
<dbReference type="SUPFAM" id="SSF54001">
    <property type="entry name" value="Cysteine proteinases"/>
    <property type="match status" value="1"/>
</dbReference>
<dbReference type="SMART" id="SM00848">
    <property type="entry name" value="Inhibitor_I29"/>
    <property type="match status" value="1"/>
</dbReference>
<feature type="domain" description="Cathepsin propeptide inhibitor" evidence="9">
    <location>
        <begin position="26"/>
        <end position="86"/>
    </location>
</feature>
<accession>A0A9N9XSY0</accession>
<dbReference type="PRINTS" id="PR00705">
    <property type="entry name" value="PAPAIN"/>
</dbReference>
<feature type="signal peptide" evidence="7">
    <location>
        <begin position="1"/>
        <end position="16"/>
    </location>
</feature>
<protein>
    <submittedName>
        <fullName evidence="10">Uncharacterized protein</fullName>
    </submittedName>
</protein>
<evidence type="ECO:0000256" key="2">
    <source>
        <dbReference type="ARBA" id="ARBA00022670"/>
    </source>
</evidence>
<reference evidence="10" key="1">
    <citation type="submission" date="2022-01" db="EMBL/GenBank/DDBJ databases">
        <authorList>
            <person name="King R."/>
        </authorList>
    </citation>
    <scope>NUCLEOTIDE SEQUENCE</scope>
</reference>